<dbReference type="PANTHER" id="PTHR21716:SF64">
    <property type="entry name" value="AI-2 TRANSPORT PROTEIN TQSA"/>
    <property type="match status" value="1"/>
</dbReference>
<feature type="transmembrane region" description="Helical" evidence="6">
    <location>
        <begin position="271"/>
        <end position="288"/>
    </location>
</feature>
<evidence type="ECO:0000256" key="4">
    <source>
        <dbReference type="ARBA" id="ARBA00022989"/>
    </source>
</evidence>
<gene>
    <name evidence="7" type="ORF">EII11_08220</name>
</gene>
<organism evidence="7 8">
    <name type="scientific">Schaalia canis</name>
    <dbReference type="NCBI Taxonomy" id="100469"/>
    <lineage>
        <taxon>Bacteria</taxon>
        <taxon>Bacillati</taxon>
        <taxon>Actinomycetota</taxon>
        <taxon>Actinomycetes</taxon>
        <taxon>Actinomycetales</taxon>
        <taxon>Actinomycetaceae</taxon>
        <taxon>Schaalia</taxon>
    </lineage>
</organism>
<protein>
    <submittedName>
        <fullName evidence="7">AI-2E family transporter</fullName>
    </submittedName>
</protein>
<keyword evidence="3 6" id="KW-0812">Transmembrane</keyword>
<keyword evidence="8" id="KW-1185">Reference proteome</keyword>
<comment type="caution">
    <text evidence="7">The sequence shown here is derived from an EMBL/GenBank/DDBJ whole genome shotgun (WGS) entry which is preliminary data.</text>
</comment>
<evidence type="ECO:0000256" key="1">
    <source>
        <dbReference type="ARBA" id="ARBA00004141"/>
    </source>
</evidence>
<feature type="transmembrane region" description="Helical" evidence="6">
    <location>
        <begin position="12"/>
        <end position="29"/>
    </location>
</feature>
<feature type="transmembrane region" description="Helical" evidence="6">
    <location>
        <begin position="149"/>
        <end position="168"/>
    </location>
</feature>
<evidence type="ECO:0000256" key="2">
    <source>
        <dbReference type="ARBA" id="ARBA00009773"/>
    </source>
</evidence>
<dbReference type="PANTHER" id="PTHR21716">
    <property type="entry name" value="TRANSMEMBRANE PROTEIN"/>
    <property type="match status" value="1"/>
</dbReference>
<feature type="transmembrane region" description="Helical" evidence="6">
    <location>
        <begin position="234"/>
        <end position="259"/>
    </location>
</feature>
<reference evidence="7 8" key="1">
    <citation type="submission" date="2018-11" db="EMBL/GenBank/DDBJ databases">
        <title>Genomes From Bacteria Associated with the Canine Oral Cavity: a Test Case for Automated Genome-Based Taxonomic Assignment.</title>
        <authorList>
            <person name="Coil D.A."/>
            <person name="Jospin G."/>
            <person name="Darling A.E."/>
            <person name="Wallis C."/>
            <person name="Davis I.J."/>
            <person name="Harris S."/>
            <person name="Eisen J.A."/>
            <person name="Holcombe L.J."/>
            <person name="O'Flynn C."/>
        </authorList>
    </citation>
    <scope>NUCLEOTIDE SEQUENCE [LARGE SCALE GENOMIC DNA]</scope>
    <source>
        <strain evidence="7 8">OH770</strain>
    </source>
</reference>
<keyword evidence="4 6" id="KW-1133">Transmembrane helix</keyword>
<dbReference type="AlphaFoldDB" id="A0A3P1SEW0"/>
<dbReference type="OrthoDB" id="9799225at2"/>
<dbReference type="Proteomes" id="UP000280444">
    <property type="component" value="Unassembled WGS sequence"/>
</dbReference>
<keyword evidence="5 6" id="KW-0472">Membrane</keyword>
<evidence type="ECO:0000313" key="8">
    <source>
        <dbReference type="Proteomes" id="UP000280444"/>
    </source>
</evidence>
<sequence length="381" mass="42217">MTPEKPQGRTLQNITYATIFTVLIGWLLIIGQSLLLPIILALIFVYIVAAFDKFLARVPVLRHLPAWLRKISLYLVFIALIAGLATLISSTVQQLVYQAPLYQENLTKLFGQLTSALPVESLPDWETARAAIVKRIDIQAWLSLAASQLSSAGGMFFLILIYVFFLAGERAGFASKLRDAFPNPEQAERTQNIITAINESVGQYLGAKTLINIIVGIVSYIVMLPFGLDYAAFWALLIGLLNYIPYIGSIIAVLLPTLLSLVQFGSWTQTLILFVVLQVVQLITGNVLEPKMLGRRVNLSPFVVLVALSFWSAIWGIAGAILAVPLTSILTIIFKEIPATRPLAILMSDDTEPVLRSFNRPKILRRRRKLMTVDVDQPADN</sequence>
<feature type="transmembrane region" description="Helical" evidence="6">
    <location>
        <begin position="71"/>
        <end position="92"/>
    </location>
</feature>
<evidence type="ECO:0000256" key="6">
    <source>
        <dbReference type="SAM" id="Phobius"/>
    </source>
</evidence>
<comment type="similarity">
    <text evidence="2">Belongs to the autoinducer-2 exporter (AI-2E) (TC 2.A.86) family.</text>
</comment>
<dbReference type="RefSeq" id="WP_124871356.1">
    <property type="nucleotide sequence ID" value="NZ_RQZF01000009.1"/>
</dbReference>
<feature type="transmembrane region" description="Helical" evidence="6">
    <location>
        <begin position="308"/>
        <end position="334"/>
    </location>
</feature>
<feature type="transmembrane region" description="Helical" evidence="6">
    <location>
        <begin position="210"/>
        <end position="228"/>
    </location>
</feature>
<proteinExistence type="inferred from homology"/>
<dbReference type="EMBL" id="RQZF01000009">
    <property type="protein sequence ID" value="RRC94852.1"/>
    <property type="molecule type" value="Genomic_DNA"/>
</dbReference>
<dbReference type="InterPro" id="IPR002549">
    <property type="entry name" value="AI-2E-like"/>
</dbReference>
<dbReference type="Pfam" id="PF01594">
    <property type="entry name" value="AI-2E_transport"/>
    <property type="match status" value="1"/>
</dbReference>
<evidence type="ECO:0000256" key="3">
    <source>
        <dbReference type="ARBA" id="ARBA00022692"/>
    </source>
</evidence>
<dbReference type="GO" id="GO:0055085">
    <property type="term" value="P:transmembrane transport"/>
    <property type="evidence" value="ECO:0007669"/>
    <property type="project" value="TreeGrafter"/>
</dbReference>
<comment type="subcellular location">
    <subcellularLocation>
        <location evidence="1">Membrane</location>
        <topology evidence="1">Multi-pass membrane protein</topology>
    </subcellularLocation>
</comment>
<dbReference type="GO" id="GO:0016020">
    <property type="term" value="C:membrane"/>
    <property type="evidence" value="ECO:0007669"/>
    <property type="project" value="UniProtKB-SubCell"/>
</dbReference>
<name>A0A3P1SEW0_9ACTO</name>
<feature type="transmembrane region" description="Helical" evidence="6">
    <location>
        <begin position="35"/>
        <end position="51"/>
    </location>
</feature>
<evidence type="ECO:0000313" key="7">
    <source>
        <dbReference type="EMBL" id="RRC94852.1"/>
    </source>
</evidence>
<evidence type="ECO:0000256" key="5">
    <source>
        <dbReference type="ARBA" id="ARBA00023136"/>
    </source>
</evidence>
<accession>A0A3P1SEW0</accession>